<dbReference type="GO" id="GO:0000082">
    <property type="term" value="P:G1/S transition of mitotic cell cycle"/>
    <property type="evidence" value="ECO:0007669"/>
    <property type="project" value="TreeGrafter"/>
</dbReference>
<keyword evidence="4" id="KW-0067">ATP-binding</keyword>
<dbReference type="EC" id="2.7.11.22" evidence="2"/>
<evidence type="ECO:0000313" key="9">
    <source>
        <dbReference type="Proteomes" id="UP000016931"/>
    </source>
</evidence>
<dbReference type="PROSITE" id="PS00108">
    <property type="entry name" value="PROTEIN_KINASE_ST"/>
    <property type="match status" value="1"/>
</dbReference>
<dbReference type="STRING" id="692275.M3BW70"/>
<sequence>MARSVVGKSGRIYTLQETIQDMGRPLSCVFRASDGTNEFILKEVPQDWNARLQIYNLIGSSPFVRNLVDTVPERKIFVFDHLQTNLLQLAQKDLPQSTMKHILKCTLSGIAAMHEKDIIHNDIKANNIMVQMTPPESEWKIAKVQVVDLEDSAHLRGPESAVIGAQVGNIMWRSPEAHAMGPIRKPSDIFSFGLVCIYAMTQILPFAVDESELPEGIDPLAVVLELQISYFAEVDDLNAFLRYLGDKPEWVEIFQAVASAFAGDQPRRPFRLWEGIDVDQADSFRSLILGLTNFDPAKRLTAQQALEHEWFKDDMIPQS</sequence>
<keyword evidence="3" id="KW-0547">Nucleotide-binding</keyword>
<dbReference type="InterPro" id="IPR000719">
    <property type="entry name" value="Prot_kinase_dom"/>
</dbReference>
<evidence type="ECO:0000256" key="1">
    <source>
        <dbReference type="ARBA" id="ARBA00006485"/>
    </source>
</evidence>
<proteinExistence type="inferred from homology"/>
<evidence type="ECO:0000256" key="6">
    <source>
        <dbReference type="ARBA" id="ARBA00048367"/>
    </source>
</evidence>
<keyword evidence="8" id="KW-0418">Kinase</keyword>
<comment type="catalytic activity">
    <reaction evidence="6">
        <text>L-seryl-[protein] + ATP = O-phospho-L-seryl-[protein] + ADP + H(+)</text>
        <dbReference type="Rhea" id="RHEA:17989"/>
        <dbReference type="Rhea" id="RHEA-COMP:9863"/>
        <dbReference type="Rhea" id="RHEA-COMP:11604"/>
        <dbReference type="ChEBI" id="CHEBI:15378"/>
        <dbReference type="ChEBI" id="CHEBI:29999"/>
        <dbReference type="ChEBI" id="CHEBI:30616"/>
        <dbReference type="ChEBI" id="CHEBI:83421"/>
        <dbReference type="ChEBI" id="CHEBI:456216"/>
        <dbReference type="EC" id="2.7.11.22"/>
    </reaction>
</comment>
<organism evidence="8 9">
    <name type="scientific">Sphaerulina musiva (strain SO2202)</name>
    <name type="common">Poplar stem canker fungus</name>
    <name type="synonym">Septoria musiva</name>
    <dbReference type="NCBI Taxonomy" id="692275"/>
    <lineage>
        <taxon>Eukaryota</taxon>
        <taxon>Fungi</taxon>
        <taxon>Dikarya</taxon>
        <taxon>Ascomycota</taxon>
        <taxon>Pezizomycotina</taxon>
        <taxon>Dothideomycetes</taxon>
        <taxon>Dothideomycetidae</taxon>
        <taxon>Mycosphaerellales</taxon>
        <taxon>Mycosphaerellaceae</taxon>
        <taxon>Sphaerulina</taxon>
    </lineage>
</organism>
<dbReference type="HOGENOM" id="CLU_054430_0_0_1"/>
<dbReference type="EMBL" id="KB456266">
    <property type="protein sequence ID" value="EMF11564.1"/>
    <property type="molecule type" value="Genomic_DNA"/>
</dbReference>
<dbReference type="SMART" id="SM00220">
    <property type="entry name" value="S_TKc"/>
    <property type="match status" value="1"/>
</dbReference>
<keyword evidence="9" id="KW-1185">Reference proteome</keyword>
<reference evidence="8 9" key="1">
    <citation type="journal article" date="2012" name="PLoS Pathog.">
        <title>Diverse lifestyles and strategies of plant pathogenesis encoded in the genomes of eighteen Dothideomycetes fungi.</title>
        <authorList>
            <person name="Ohm R.A."/>
            <person name="Feau N."/>
            <person name="Henrissat B."/>
            <person name="Schoch C.L."/>
            <person name="Horwitz B.A."/>
            <person name="Barry K.W."/>
            <person name="Condon B.J."/>
            <person name="Copeland A.C."/>
            <person name="Dhillon B."/>
            <person name="Glaser F."/>
            <person name="Hesse C.N."/>
            <person name="Kosti I."/>
            <person name="LaButti K."/>
            <person name="Lindquist E.A."/>
            <person name="Lucas S."/>
            <person name="Salamov A.A."/>
            <person name="Bradshaw R.E."/>
            <person name="Ciuffetti L."/>
            <person name="Hamelin R.C."/>
            <person name="Kema G.H.J."/>
            <person name="Lawrence C."/>
            <person name="Scott J.A."/>
            <person name="Spatafora J.W."/>
            <person name="Turgeon B.G."/>
            <person name="de Wit P.J.G.M."/>
            <person name="Zhong S."/>
            <person name="Goodwin S.B."/>
            <person name="Grigoriev I.V."/>
        </authorList>
    </citation>
    <scope>NUCLEOTIDE SEQUENCE [LARGE SCALE GENOMIC DNA]</scope>
    <source>
        <strain evidence="8 9">SO2202</strain>
    </source>
</reference>
<comment type="catalytic activity">
    <reaction evidence="5">
        <text>L-threonyl-[protein] + ATP = O-phospho-L-threonyl-[protein] + ADP + H(+)</text>
        <dbReference type="Rhea" id="RHEA:46608"/>
        <dbReference type="Rhea" id="RHEA-COMP:11060"/>
        <dbReference type="Rhea" id="RHEA-COMP:11605"/>
        <dbReference type="ChEBI" id="CHEBI:15378"/>
        <dbReference type="ChEBI" id="CHEBI:30013"/>
        <dbReference type="ChEBI" id="CHEBI:30616"/>
        <dbReference type="ChEBI" id="CHEBI:61977"/>
        <dbReference type="ChEBI" id="CHEBI:456216"/>
        <dbReference type="EC" id="2.7.11.22"/>
    </reaction>
</comment>
<keyword evidence="8" id="KW-0808">Transferase</keyword>
<dbReference type="InterPro" id="IPR011009">
    <property type="entry name" value="Kinase-like_dom_sf"/>
</dbReference>
<name>M3BW70_SPHMS</name>
<gene>
    <name evidence="8" type="ORF">SEPMUDRAFT_127074</name>
</gene>
<dbReference type="Pfam" id="PF00069">
    <property type="entry name" value="Pkinase"/>
    <property type="match status" value="1"/>
</dbReference>
<dbReference type="InterPro" id="IPR050108">
    <property type="entry name" value="CDK"/>
</dbReference>
<protein>
    <recommendedName>
        <fullName evidence="2">cyclin-dependent kinase</fullName>
        <ecNumber evidence="2">2.7.11.22</ecNumber>
    </recommendedName>
</protein>
<evidence type="ECO:0000313" key="8">
    <source>
        <dbReference type="EMBL" id="EMF11564.1"/>
    </source>
</evidence>
<dbReference type="AlphaFoldDB" id="M3BW70"/>
<dbReference type="GeneID" id="27899256"/>
<dbReference type="eggNOG" id="KOG0032">
    <property type="taxonomic scope" value="Eukaryota"/>
</dbReference>
<dbReference type="GO" id="GO:0000307">
    <property type="term" value="C:cyclin-dependent protein kinase holoenzyme complex"/>
    <property type="evidence" value="ECO:0007669"/>
    <property type="project" value="TreeGrafter"/>
</dbReference>
<dbReference type="Gene3D" id="1.10.510.10">
    <property type="entry name" value="Transferase(Phosphotransferase) domain 1"/>
    <property type="match status" value="1"/>
</dbReference>
<evidence type="ECO:0000256" key="5">
    <source>
        <dbReference type="ARBA" id="ARBA00047811"/>
    </source>
</evidence>
<dbReference type="OMA" id="WVQVFEV"/>
<evidence type="ECO:0000256" key="2">
    <source>
        <dbReference type="ARBA" id="ARBA00012425"/>
    </source>
</evidence>
<feature type="domain" description="Protein kinase" evidence="7">
    <location>
        <begin position="1"/>
        <end position="311"/>
    </location>
</feature>
<dbReference type="GO" id="GO:0007165">
    <property type="term" value="P:signal transduction"/>
    <property type="evidence" value="ECO:0007669"/>
    <property type="project" value="TreeGrafter"/>
</dbReference>
<dbReference type="PANTHER" id="PTHR24056">
    <property type="entry name" value="CELL DIVISION PROTEIN KINASE"/>
    <property type="match status" value="1"/>
</dbReference>
<comment type="similarity">
    <text evidence="1">Belongs to the protein kinase superfamily. CMGC Ser/Thr protein kinase family. CDC2/CDKX subfamily.</text>
</comment>
<evidence type="ECO:0000256" key="3">
    <source>
        <dbReference type="ARBA" id="ARBA00022741"/>
    </source>
</evidence>
<dbReference type="GO" id="GO:0005524">
    <property type="term" value="F:ATP binding"/>
    <property type="evidence" value="ECO:0007669"/>
    <property type="project" value="UniProtKB-KW"/>
</dbReference>
<evidence type="ECO:0000256" key="4">
    <source>
        <dbReference type="ARBA" id="ARBA00022840"/>
    </source>
</evidence>
<dbReference type="InterPro" id="IPR008271">
    <property type="entry name" value="Ser/Thr_kinase_AS"/>
</dbReference>
<dbReference type="PANTHER" id="PTHR24056:SF472">
    <property type="entry name" value="CYCLIN-DEPENDENT KINASE 4, ISOFORM A"/>
    <property type="match status" value="1"/>
</dbReference>
<dbReference type="GO" id="GO:0010389">
    <property type="term" value="P:regulation of G2/M transition of mitotic cell cycle"/>
    <property type="evidence" value="ECO:0007669"/>
    <property type="project" value="TreeGrafter"/>
</dbReference>
<dbReference type="RefSeq" id="XP_016759685.1">
    <property type="nucleotide sequence ID" value="XM_016902119.1"/>
</dbReference>
<dbReference type="GO" id="GO:0004693">
    <property type="term" value="F:cyclin-dependent protein serine/threonine kinase activity"/>
    <property type="evidence" value="ECO:0007669"/>
    <property type="project" value="UniProtKB-EC"/>
</dbReference>
<dbReference type="GO" id="GO:0005634">
    <property type="term" value="C:nucleus"/>
    <property type="evidence" value="ECO:0007669"/>
    <property type="project" value="TreeGrafter"/>
</dbReference>
<dbReference type="GO" id="GO:0030332">
    <property type="term" value="F:cyclin binding"/>
    <property type="evidence" value="ECO:0007669"/>
    <property type="project" value="TreeGrafter"/>
</dbReference>
<dbReference type="GO" id="GO:0005737">
    <property type="term" value="C:cytoplasm"/>
    <property type="evidence" value="ECO:0007669"/>
    <property type="project" value="TreeGrafter"/>
</dbReference>
<dbReference type="Proteomes" id="UP000016931">
    <property type="component" value="Unassembled WGS sequence"/>
</dbReference>
<evidence type="ECO:0000259" key="7">
    <source>
        <dbReference type="PROSITE" id="PS50011"/>
    </source>
</evidence>
<accession>M3BW70</accession>
<dbReference type="PROSITE" id="PS50011">
    <property type="entry name" value="PROTEIN_KINASE_DOM"/>
    <property type="match status" value="1"/>
</dbReference>
<dbReference type="GO" id="GO:0010468">
    <property type="term" value="P:regulation of gene expression"/>
    <property type="evidence" value="ECO:0007669"/>
    <property type="project" value="TreeGrafter"/>
</dbReference>
<dbReference type="SUPFAM" id="SSF56112">
    <property type="entry name" value="Protein kinase-like (PK-like)"/>
    <property type="match status" value="1"/>
</dbReference>
<dbReference type="OrthoDB" id="4062651at2759"/>